<comment type="similarity">
    <text evidence="4">Belongs to the BamB family.</text>
</comment>
<dbReference type="NCBIfam" id="TIGR03300">
    <property type="entry name" value="assembly_YfgL"/>
    <property type="match status" value="1"/>
</dbReference>
<protein>
    <recommendedName>
        <fullName evidence="4">Outer membrane protein assembly factor BamB</fullName>
    </recommendedName>
</protein>
<dbReference type="Gene3D" id="2.130.10.10">
    <property type="entry name" value="YVTN repeat-like/Quinoprotein amine dehydrogenase"/>
    <property type="match status" value="1"/>
</dbReference>
<evidence type="ECO:0000313" key="6">
    <source>
        <dbReference type="EMBL" id="MEG3182975.1"/>
    </source>
</evidence>
<dbReference type="InterPro" id="IPR002372">
    <property type="entry name" value="PQQ_rpt_dom"/>
</dbReference>
<accession>A0ABU7YVL6</accession>
<comment type="subunit">
    <text evidence="4">Part of the Bam complex.</text>
</comment>
<evidence type="ECO:0000259" key="5">
    <source>
        <dbReference type="Pfam" id="PF13360"/>
    </source>
</evidence>
<dbReference type="InterPro" id="IPR011047">
    <property type="entry name" value="Quinoprotein_ADH-like_sf"/>
</dbReference>
<evidence type="ECO:0000256" key="1">
    <source>
        <dbReference type="ARBA" id="ARBA00022729"/>
    </source>
</evidence>
<dbReference type="EMBL" id="JAXGFP010000001">
    <property type="protein sequence ID" value="MEG3182975.1"/>
    <property type="molecule type" value="Genomic_DNA"/>
</dbReference>
<comment type="caution">
    <text evidence="6">The sequence shown here is derived from an EMBL/GenBank/DDBJ whole genome shotgun (WGS) entry which is preliminary data.</text>
</comment>
<comment type="subcellular location">
    <subcellularLocation>
        <location evidence="4">Cell outer membrane</location>
    </subcellularLocation>
</comment>
<gene>
    <name evidence="4 6" type="primary">bamB</name>
    <name evidence="6" type="ORF">SNE34_02980</name>
</gene>
<dbReference type="PANTHER" id="PTHR34512:SF30">
    <property type="entry name" value="OUTER MEMBRANE PROTEIN ASSEMBLY FACTOR BAMB"/>
    <property type="match status" value="1"/>
</dbReference>
<sequence length="381" mass="39793">MAAFCVATLAGCSTVKDWFQDDEEKAKAPTELTEITPAVTVTEIWTADAGKGEDLLGARQAPVVADGRVYAAAVEGGVHAFDLQTGNSVWTYESDLRLSGGPGVGEGLVAIGSLEGDVIALDAATGAEKWTAKVDNEVIAAPTVGMGMVFVRSNEGRVTAFDAATGERRWFWNHDVPTLSVRGNDAPVLGPGYLFVGNDDGTISALAAQDGRPLWEQAVAQQEGRTELDRMADVDGTPVLDGTTLFATSFKGQTMAIDAPSGQPMWLSENGGPGEVAVAPSVVVVTGLDGAVFGLDKASGSALWQQPGLIRRSTTSPAIHGDYAVVGDFDGYLHWLDLATGEFAARSRAGNEVLRAAPVVADGILIVQDIEGELSAYRLGQ</sequence>
<dbReference type="Proteomes" id="UP001355056">
    <property type="component" value="Unassembled WGS sequence"/>
</dbReference>
<dbReference type="HAMAP" id="MF_00923">
    <property type="entry name" value="OM_assembly_BamB"/>
    <property type="match status" value="1"/>
</dbReference>
<reference evidence="6 7" key="1">
    <citation type="journal article" date="2016" name="Int. J. Syst. Evol. Microbiol.">
        <title>Lysobacter erysipheiresistens sp. nov., an antagonist of powdery mildew, isolated from tobacco-cultivated soil.</title>
        <authorList>
            <person name="Xie B."/>
            <person name="Li T."/>
            <person name="Lin X."/>
            <person name="Wang C.J."/>
            <person name="Chen Y.J."/>
            <person name="Liu W.J."/>
            <person name="Zhao Z.W."/>
        </authorList>
    </citation>
    <scope>NUCLEOTIDE SEQUENCE [LARGE SCALE GENOMIC DNA]</scope>
    <source>
        <strain evidence="6 7">RS-LYSO-3</strain>
    </source>
</reference>
<dbReference type="SMART" id="SM00564">
    <property type="entry name" value="PQQ"/>
    <property type="match status" value="7"/>
</dbReference>
<keyword evidence="1 4" id="KW-0732">Signal</keyword>
<dbReference type="PANTHER" id="PTHR34512">
    <property type="entry name" value="CELL SURFACE PROTEIN"/>
    <property type="match status" value="1"/>
</dbReference>
<dbReference type="InterPro" id="IPR015943">
    <property type="entry name" value="WD40/YVTN_repeat-like_dom_sf"/>
</dbReference>
<organism evidence="6 7">
    <name type="scientific">Novilysobacter erysipheiresistens</name>
    <dbReference type="NCBI Taxonomy" id="1749332"/>
    <lineage>
        <taxon>Bacteria</taxon>
        <taxon>Pseudomonadati</taxon>
        <taxon>Pseudomonadota</taxon>
        <taxon>Gammaproteobacteria</taxon>
        <taxon>Lysobacterales</taxon>
        <taxon>Lysobacteraceae</taxon>
        <taxon>Novilysobacter</taxon>
    </lineage>
</organism>
<proteinExistence type="inferred from homology"/>
<evidence type="ECO:0000313" key="7">
    <source>
        <dbReference type="Proteomes" id="UP001355056"/>
    </source>
</evidence>
<keyword evidence="7" id="KW-1185">Reference proteome</keyword>
<evidence type="ECO:0000256" key="3">
    <source>
        <dbReference type="ARBA" id="ARBA00023237"/>
    </source>
</evidence>
<name>A0ABU7YVL6_9GAMM</name>
<keyword evidence="2 4" id="KW-0472">Membrane</keyword>
<evidence type="ECO:0000256" key="2">
    <source>
        <dbReference type="ARBA" id="ARBA00023136"/>
    </source>
</evidence>
<evidence type="ECO:0000256" key="4">
    <source>
        <dbReference type="HAMAP-Rule" id="MF_00923"/>
    </source>
</evidence>
<dbReference type="InterPro" id="IPR018391">
    <property type="entry name" value="PQQ_b-propeller_rpt"/>
</dbReference>
<feature type="domain" description="Pyrrolo-quinoline quinone repeat" evidence="5">
    <location>
        <begin position="76"/>
        <end position="306"/>
    </location>
</feature>
<dbReference type="InterPro" id="IPR017687">
    <property type="entry name" value="BamB"/>
</dbReference>
<dbReference type="RefSeq" id="WP_332614535.1">
    <property type="nucleotide sequence ID" value="NZ_JAXGFP010000001.1"/>
</dbReference>
<dbReference type="SUPFAM" id="SSF50998">
    <property type="entry name" value="Quinoprotein alcohol dehydrogenase-like"/>
    <property type="match status" value="1"/>
</dbReference>
<dbReference type="Pfam" id="PF13360">
    <property type="entry name" value="PQQ_2"/>
    <property type="match status" value="1"/>
</dbReference>
<comment type="function">
    <text evidence="4">Part of the outer membrane protein assembly complex, which is involved in assembly and insertion of beta-barrel proteins into the outer membrane.</text>
</comment>
<keyword evidence="3 4" id="KW-0998">Cell outer membrane</keyword>